<evidence type="ECO:0000313" key="3">
    <source>
        <dbReference type="Proteomes" id="UP000015105"/>
    </source>
</evidence>
<dbReference type="AlphaFoldDB" id="A0A453N1X2"/>
<dbReference type="EnsemblPlants" id="AET6Gv20186200.32">
    <property type="protein sequence ID" value="AET6Gv20186200.32"/>
    <property type="gene ID" value="AET6Gv20186200"/>
</dbReference>
<reference evidence="2" key="4">
    <citation type="submission" date="2019-03" db="UniProtKB">
        <authorList>
            <consortium name="EnsemblPlants"/>
        </authorList>
    </citation>
    <scope>IDENTIFICATION</scope>
</reference>
<keyword evidence="3" id="KW-1185">Reference proteome</keyword>
<protein>
    <submittedName>
        <fullName evidence="2">Uncharacterized protein</fullName>
    </submittedName>
</protein>
<feature type="compositionally biased region" description="Gly residues" evidence="1">
    <location>
        <begin position="9"/>
        <end position="18"/>
    </location>
</feature>
<organism evidence="2 3">
    <name type="scientific">Aegilops tauschii subsp. strangulata</name>
    <name type="common">Goatgrass</name>
    <dbReference type="NCBI Taxonomy" id="200361"/>
    <lineage>
        <taxon>Eukaryota</taxon>
        <taxon>Viridiplantae</taxon>
        <taxon>Streptophyta</taxon>
        <taxon>Embryophyta</taxon>
        <taxon>Tracheophyta</taxon>
        <taxon>Spermatophyta</taxon>
        <taxon>Magnoliopsida</taxon>
        <taxon>Liliopsida</taxon>
        <taxon>Poales</taxon>
        <taxon>Poaceae</taxon>
        <taxon>BOP clade</taxon>
        <taxon>Pooideae</taxon>
        <taxon>Triticodae</taxon>
        <taxon>Triticeae</taxon>
        <taxon>Triticinae</taxon>
        <taxon>Aegilops</taxon>
    </lineage>
</organism>
<dbReference type="Proteomes" id="UP000015105">
    <property type="component" value="Chromosome 6D"/>
</dbReference>
<proteinExistence type="predicted"/>
<reference evidence="2" key="5">
    <citation type="journal article" date="2021" name="G3 (Bethesda)">
        <title>Aegilops tauschii genome assembly Aet v5.0 features greater sequence contiguity and improved annotation.</title>
        <authorList>
            <person name="Wang L."/>
            <person name="Zhu T."/>
            <person name="Rodriguez J.C."/>
            <person name="Deal K.R."/>
            <person name="Dubcovsky J."/>
            <person name="McGuire P.E."/>
            <person name="Lux T."/>
            <person name="Spannagl M."/>
            <person name="Mayer K.F.X."/>
            <person name="Baldrich P."/>
            <person name="Meyers B.C."/>
            <person name="Huo N."/>
            <person name="Gu Y.Q."/>
            <person name="Zhou H."/>
            <person name="Devos K.M."/>
            <person name="Bennetzen J.L."/>
            <person name="Unver T."/>
            <person name="Budak H."/>
            <person name="Gulick P.J."/>
            <person name="Galiba G."/>
            <person name="Kalapos B."/>
            <person name="Nelson D.R."/>
            <person name="Li P."/>
            <person name="You F.M."/>
            <person name="Luo M.C."/>
            <person name="Dvorak J."/>
        </authorList>
    </citation>
    <scope>NUCLEOTIDE SEQUENCE [LARGE SCALE GENOMIC DNA]</scope>
    <source>
        <strain evidence="2">cv. AL8/78</strain>
    </source>
</reference>
<reference evidence="3" key="2">
    <citation type="journal article" date="2017" name="Nat. Plants">
        <title>The Aegilops tauschii genome reveals multiple impacts of transposons.</title>
        <authorList>
            <person name="Zhao G."/>
            <person name="Zou C."/>
            <person name="Li K."/>
            <person name="Wang K."/>
            <person name="Li T."/>
            <person name="Gao L."/>
            <person name="Zhang X."/>
            <person name="Wang H."/>
            <person name="Yang Z."/>
            <person name="Liu X."/>
            <person name="Jiang W."/>
            <person name="Mao L."/>
            <person name="Kong X."/>
            <person name="Jiao Y."/>
            <person name="Jia J."/>
        </authorList>
    </citation>
    <scope>NUCLEOTIDE SEQUENCE [LARGE SCALE GENOMIC DNA]</scope>
    <source>
        <strain evidence="3">cv. AL8/78</strain>
    </source>
</reference>
<evidence type="ECO:0000313" key="2">
    <source>
        <dbReference type="EnsemblPlants" id="AET6Gv20186200.32"/>
    </source>
</evidence>
<feature type="region of interest" description="Disordered" evidence="1">
    <location>
        <begin position="1"/>
        <end position="38"/>
    </location>
</feature>
<dbReference type="Gramene" id="AET6Gv20186200.32">
    <property type="protein sequence ID" value="AET6Gv20186200.32"/>
    <property type="gene ID" value="AET6Gv20186200"/>
</dbReference>
<name>A0A453N1X2_AEGTS</name>
<reference evidence="2" key="3">
    <citation type="journal article" date="2017" name="Nature">
        <title>Genome sequence of the progenitor of the wheat D genome Aegilops tauschii.</title>
        <authorList>
            <person name="Luo M.C."/>
            <person name="Gu Y.Q."/>
            <person name="Puiu D."/>
            <person name="Wang H."/>
            <person name="Twardziok S.O."/>
            <person name="Deal K.R."/>
            <person name="Huo N."/>
            <person name="Zhu T."/>
            <person name="Wang L."/>
            <person name="Wang Y."/>
            <person name="McGuire P.E."/>
            <person name="Liu S."/>
            <person name="Long H."/>
            <person name="Ramasamy R.K."/>
            <person name="Rodriguez J.C."/>
            <person name="Van S.L."/>
            <person name="Yuan L."/>
            <person name="Wang Z."/>
            <person name="Xia Z."/>
            <person name="Xiao L."/>
            <person name="Anderson O.D."/>
            <person name="Ouyang S."/>
            <person name="Liang Y."/>
            <person name="Zimin A.V."/>
            <person name="Pertea G."/>
            <person name="Qi P."/>
            <person name="Bennetzen J.L."/>
            <person name="Dai X."/>
            <person name="Dawson M.W."/>
            <person name="Muller H.G."/>
            <person name="Kugler K."/>
            <person name="Rivarola-Duarte L."/>
            <person name="Spannagl M."/>
            <person name="Mayer K.F.X."/>
            <person name="Lu F.H."/>
            <person name="Bevan M.W."/>
            <person name="Leroy P."/>
            <person name="Li P."/>
            <person name="You F.M."/>
            <person name="Sun Q."/>
            <person name="Liu Z."/>
            <person name="Lyons E."/>
            <person name="Wicker T."/>
            <person name="Salzberg S.L."/>
            <person name="Devos K.M."/>
            <person name="Dvorak J."/>
        </authorList>
    </citation>
    <scope>NUCLEOTIDE SEQUENCE [LARGE SCALE GENOMIC DNA]</scope>
    <source>
        <strain evidence="2">cv. AL8/78</strain>
    </source>
</reference>
<reference evidence="3" key="1">
    <citation type="journal article" date="2014" name="Science">
        <title>Ancient hybridizations among the ancestral genomes of bread wheat.</title>
        <authorList>
            <consortium name="International Wheat Genome Sequencing Consortium,"/>
            <person name="Marcussen T."/>
            <person name="Sandve S.R."/>
            <person name="Heier L."/>
            <person name="Spannagl M."/>
            <person name="Pfeifer M."/>
            <person name="Jakobsen K.S."/>
            <person name="Wulff B.B."/>
            <person name="Steuernagel B."/>
            <person name="Mayer K.F."/>
            <person name="Olsen O.A."/>
        </authorList>
    </citation>
    <scope>NUCLEOTIDE SEQUENCE [LARGE SCALE GENOMIC DNA]</scope>
    <source>
        <strain evidence="3">cv. AL8/78</strain>
    </source>
</reference>
<sequence length="109" mass="11405">DRQMVRPGKAGGSAGGGAPAAAGGRPPPRRHRPTSGGGRVVSALSVLRTLARVSELGRRGWSGVADVPCSKRKMLQPPLTRGEEGQAASPPGRHVFFRSFSSRAEMFVC</sequence>
<accession>A0A453N1X2</accession>
<evidence type="ECO:0000256" key="1">
    <source>
        <dbReference type="SAM" id="MobiDB-lite"/>
    </source>
</evidence>